<accession>A0A3S0VG31</accession>
<dbReference type="PANTHER" id="PTHR30469">
    <property type="entry name" value="MULTIDRUG RESISTANCE PROTEIN MDTA"/>
    <property type="match status" value="1"/>
</dbReference>
<sequence>MTAPTLTDTPAPTRRFRWLWLLLLVAALAGAGAVWRARSAGEATAVQAPPPPAERPVELSAVEVTRMLPRRLAETVRLSGSVAPMEQSAIKAEVAAKLVEVAVREGQPVAKGQLLARFDTADLTARLNEKLSNLEGARAQLVLAEKTRSNSVTLHQKNIVSDTNLDQAQSSFQFQQAQVAALAAQVELARKALRDAVVLSPIDGMVAARSVNPGENLAVNAALFTVVDLSRVEVEATVPADEVARLRTGQTVRLRVEGFGERDFAGRIDRINPVARAGSRAIPVYVGLDNADGSLRGGMFASGEALVAEADGAFALPPVAVRHDAQGDHALVIANGKTERRPVTKRAVWSRGDLVQVDGLAEGDRVVTGNLPGLTAGRPATVVGADSGGT</sequence>
<dbReference type="NCBIfam" id="TIGR01730">
    <property type="entry name" value="RND_mfp"/>
    <property type="match status" value="1"/>
</dbReference>
<dbReference type="Gene3D" id="2.40.30.170">
    <property type="match status" value="1"/>
</dbReference>
<protein>
    <submittedName>
        <fullName evidence="4">Efflux RND transporter periplasmic adaptor subunit</fullName>
    </submittedName>
</protein>
<dbReference type="Pfam" id="PF25973">
    <property type="entry name" value="BSH_CzcB"/>
    <property type="match status" value="1"/>
</dbReference>
<gene>
    <name evidence="4" type="ORF">EJ913_20860</name>
</gene>
<dbReference type="InterPro" id="IPR058647">
    <property type="entry name" value="BSH_CzcB-like"/>
</dbReference>
<evidence type="ECO:0000259" key="3">
    <source>
        <dbReference type="Pfam" id="PF25973"/>
    </source>
</evidence>
<dbReference type="InterPro" id="IPR058792">
    <property type="entry name" value="Beta-barrel_RND_2"/>
</dbReference>
<dbReference type="Proteomes" id="UP000280346">
    <property type="component" value="Unassembled WGS sequence"/>
</dbReference>
<evidence type="ECO:0000259" key="2">
    <source>
        <dbReference type="Pfam" id="PF25954"/>
    </source>
</evidence>
<dbReference type="Gene3D" id="2.40.50.100">
    <property type="match status" value="1"/>
</dbReference>
<name>A0A3S0VG31_9PROT</name>
<reference evidence="4 5" key="1">
    <citation type="submission" date="2018-12" db="EMBL/GenBank/DDBJ databases">
        <authorList>
            <person name="Yang Y."/>
        </authorList>
    </citation>
    <scope>NUCLEOTIDE SEQUENCE [LARGE SCALE GENOMIC DNA]</scope>
    <source>
        <strain evidence="4 5">GSF71</strain>
    </source>
</reference>
<dbReference type="RefSeq" id="WP_127001469.1">
    <property type="nucleotide sequence ID" value="NZ_JBNPXW010000001.1"/>
</dbReference>
<evidence type="ECO:0000313" key="4">
    <source>
        <dbReference type="EMBL" id="RUQ67132.1"/>
    </source>
</evidence>
<evidence type="ECO:0000256" key="1">
    <source>
        <dbReference type="ARBA" id="ARBA00009477"/>
    </source>
</evidence>
<dbReference type="FunFam" id="2.40.30.170:FF:000010">
    <property type="entry name" value="Efflux RND transporter periplasmic adaptor subunit"/>
    <property type="match status" value="1"/>
</dbReference>
<evidence type="ECO:0000313" key="5">
    <source>
        <dbReference type="Proteomes" id="UP000280346"/>
    </source>
</evidence>
<dbReference type="SUPFAM" id="SSF111369">
    <property type="entry name" value="HlyD-like secretion proteins"/>
    <property type="match status" value="1"/>
</dbReference>
<comment type="caution">
    <text evidence="4">The sequence shown here is derived from an EMBL/GenBank/DDBJ whole genome shotgun (WGS) entry which is preliminary data.</text>
</comment>
<keyword evidence="5" id="KW-1185">Reference proteome</keyword>
<dbReference type="Pfam" id="PF25954">
    <property type="entry name" value="Beta-barrel_RND_2"/>
    <property type="match status" value="1"/>
</dbReference>
<dbReference type="InterPro" id="IPR006143">
    <property type="entry name" value="RND_pump_MFP"/>
</dbReference>
<dbReference type="AlphaFoldDB" id="A0A3S0VG31"/>
<dbReference type="OrthoDB" id="9806939at2"/>
<feature type="domain" description="CzcB-like barrel-sandwich hybrid" evidence="3">
    <location>
        <begin position="89"/>
        <end position="228"/>
    </location>
</feature>
<dbReference type="EMBL" id="RZIJ01000018">
    <property type="protein sequence ID" value="RUQ67132.1"/>
    <property type="molecule type" value="Genomic_DNA"/>
</dbReference>
<dbReference type="PANTHER" id="PTHR30469:SF15">
    <property type="entry name" value="HLYD FAMILY OF SECRETION PROTEINS"/>
    <property type="match status" value="1"/>
</dbReference>
<dbReference type="GO" id="GO:1990281">
    <property type="term" value="C:efflux pump complex"/>
    <property type="evidence" value="ECO:0007669"/>
    <property type="project" value="TreeGrafter"/>
</dbReference>
<dbReference type="GO" id="GO:0015562">
    <property type="term" value="F:efflux transmembrane transporter activity"/>
    <property type="evidence" value="ECO:0007669"/>
    <property type="project" value="TreeGrafter"/>
</dbReference>
<dbReference type="Gene3D" id="2.40.420.20">
    <property type="match status" value="1"/>
</dbReference>
<dbReference type="Gene3D" id="1.10.287.470">
    <property type="entry name" value="Helix hairpin bin"/>
    <property type="match status" value="1"/>
</dbReference>
<organism evidence="4 5">
    <name type="scientific">Azospirillum doebereinerae</name>
    <dbReference type="NCBI Taxonomy" id="92933"/>
    <lineage>
        <taxon>Bacteria</taxon>
        <taxon>Pseudomonadati</taxon>
        <taxon>Pseudomonadota</taxon>
        <taxon>Alphaproteobacteria</taxon>
        <taxon>Rhodospirillales</taxon>
        <taxon>Azospirillaceae</taxon>
        <taxon>Azospirillum</taxon>
    </lineage>
</organism>
<feature type="domain" description="CusB-like beta-barrel" evidence="2">
    <location>
        <begin position="234"/>
        <end position="302"/>
    </location>
</feature>
<proteinExistence type="inferred from homology"/>
<comment type="similarity">
    <text evidence="1">Belongs to the membrane fusion protein (MFP) (TC 8.A.1) family.</text>
</comment>